<dbReference type="GO" id="GO:0016887">
    <property type="term" value="F:ATP hydrolysis activity"/>
    <property type="evidence" value="ECO:0007669"/>
    <property type="project" value="InterPro"/>
</dbReference>
<gene>
    <name evidence="2" type="ORF">BDV98DRAFT_595473</name>
</gene>
<dbReference type="Gene3D" id="3.40.50.300">
    <property type="entry name" value="P-loop containing nucleotide triphosphate hydrolases"/>
    <property type="match status" value="1"/>
</dbReference>
<dbReference type="STRING" id="1884261.A0A5C3QEG0"/>
<dbReference type="Pfam" id="PF00005">
    <property type="entry name" value="ABC_tran"/>
    <property type="match status" value="1"/>
</dbReference>
<dbReference type="Proteomes" id="UP000305067">
    <property type="component" value="Unassembled WGS sequence"/>
</dbReference>
<dbReference type="SUPFAM" id="SSF52540">
    <property type="entry name" value="P-loop containing nucleoside triphosphate hydrolases"/>
    <property type="match status" value="1"/>
</dbReference>
<reference evidence="2 3" key="1">
    <citation type="journal article" date="2019" name="Nat. Ecol. Evol.">
        <title>Megaphylogeny resolves global patterns of mushroom evolution.</title>
        <authorList>
            <person name="Varga T."/>
            <person name="Krizsan K."/>
            <person name="Foldi C."/>
            <person name="Dima B."/>
            <person name="Sanchez-Garcia M."/>
            <person name="Sanchez-Ramirez S."/>
            <person name="Szollosi G.J."/>
            <person name="Szarkandi J.G."/>
            <person name="Papp V."/>
            <person name="Albert L."/>
            <person name="Andreopoulos W."/>
            <person name="Angelini C."/>
            <person name="Antonin V."/>
            <person name="Barry K.W."/>
            <person name="Bougher N.L."/>
            <person name="Buchanan P."/>
            <person name="Buyck B."/>
            <person name="Bense V."/>
            <person name="Catcheside P."/>
            <person name="Chovatia M."/>
            <person name="Cooper J."/>
            <person name="Damon W."/>
            <person name="Desjardin D."/>
            <person name="Finy P."/>
            <person name="Geml J."/>
            <person name="Haridas S."/>
            <person name="Hughes K."/>
            <person name="Justo A."/>
            <person name="Karasinski D."/>
            <person name="Kautmanova I."/>
            <person name="Kiss B."/>
            <person name="Kocsube S."/>
            <person name="Kotiranta H."/>
            <person name="LaButti K.M."/>
            <person name="Lechner B.E."/>
            <person name="Liimatainen K."/>
            <person name="Lipzen A."/>
            <person name="Lukacs Z."/>
            <person name="Mihaltcheva S."/>
            <person name="Morgado L.N."/>
            <person name="Niskanen T."/>
            <person name="Noordeloos M.E."/>
            <person name="Ohm R.A."/>
            <person name="Ortiz-Santana B."/>
            <person name="Ovrebo C."/>
            <person name="Racz N."/>
            <person name="Riley R."/>
            <person name="Savchenko A."/>
            <person name="Shiryaev A."/>
            <person name="Soop K."/>
            <person name="Spirin V."/>
            <person name="Szebenyi C."/>
            <person name="Tomsovsky M."/>
            <person name="Tulloss R.E."/>
            <person name="Uehling J."/>
            <person name="Grigoriev I.V."/>
            <person name="Vagvolgyi C."/>
            <person name="Papp T."/>
            <person name="Martin F.M."/>
            <person name="Miettinen O."/>
            <person name="Hibbett D.S."/>
            <person name="Nagy L.G."/>
        </authorList>
    </citation>
    <scope>NUCLEOTIDE SEQUENCE [LARGE SCALE GENOMIC DNA]</scope>
    <source>
        <strain evidence="2 3">CBS 309.79</strain>
    </source>
</reference>
<dbReference type="GO" id="GO:0005524">
    <property type="term" value="F:ATP binding"/>
    <property type="evidence" value="ECO:0007669"/>
    <property type="project" value="InterPro"/>
</dbReference>
<accession>A0A5C3QEG0</accession>
<dbReference type="AlphaFoldDB" id="A0A5C3QEG0"/>
<dbReference type="EMBL" id="ML178837">
    <property type="protein sequence ID" value="TFK98820.1"/>
    <property type="molecule type" value="Genomic_DNA"/>
</dbReference>
<dbReference type="PANTHER" id="PTHR43394:SF1">
    <property type="entry name" value="ATP-BINDING CASSETTE SUB-FAMILY B MEMBER 10, MITOCHONDRIAL"/>
    <property type="match status" value="1"/>
</dbReference>
<keyword evidence="2" id="KW-0378">Hydrolase</keyword>
<proteinExistence type="predicted"/>
<name>A0A5C3QEG0_9AGAR</name>
<dbReference type="InterPro" id="IPR039421">
    <property type="entry name" value="Type_1_exporter"/>
</dbReference>
<keyword evidence="3" id="KW-1185">Reference proteome</keyword>
<dbReference type="GO" id="GO:0015421">
    <property type="term" value="F:ABC-type oligopeptide transporter activity"/>
    <property type="evidence" value="ECO:0007669"/>
    <property type="project" value="TreeGrafter"/>
</dbReference>
<sequence length="274" mass="30374">MVNHIELYDSKEKAKATPSMLADGGVALHSSSPCTGLSFELKNVVFEYPGSKTNESSLKGINLVIKPNRLVIIVGGNGSGKSTIVNLLTRLYDATSGEIMLDSLPISDYSLQSLRGSMALLNQDHNIFPLSLYENVALGCPEQFENRDLTKKLDTVLYPLDTVYNGNLRERYDAGQAALLARSAELERRVDISLGGERQKIVNTRRPFFENLLELREGKTMVVVTHRFGHPTKYADVILYMKDGWIAEQGTHDELLAQNGGYANLYGIQASEFK</sequence>
<evidence type="ECO:0000313" key="3">
    <source>
        <dbReference type="Proteomes" id="UP000305067"/>
    </source>
</evidence>
<evidence type="ECO:0000259" key="1">
    <source>
        <dbReference type="PROSITE" id="PS50893"/>
    </source>
</evidence>
<dbReference type="InterPro" id="IPR027417">
    <property type="entry name" value="P-loop_NTPase"/>
</dbReference>
<dbReference type="OrthoDB" id="6500128at2759"/>
<dbReference type="PANTHER" id="PTHR43394">
    <property type="entry name" value="ATP-DEPENDENT PERMEASE MDL1, MITOCHONDRIAL"/>
    <property type="match status" value="1"/>
</dbReference>
<organism evidence="2 3">
    <name type="scientific">Pterulicium gracile</name>
    <dbReference type="NCBI Taxonomy" id="1884261"/>
    <lineage>
        <taxon>Eukaryota</taxon>
        <taxon>Fungi</taxon>
        <taxon>Dikarya</taxon>
        <taxon>Basidiomycota</taxon>
        <taxon>Agaricomycotina</taxon>
        <taxon>Agaricomycetes</taxon>
        <taxon>Agaricomycetidae</taxon>
        <taxon>Agaricales</taxon>
        <taxon>Pleurotineae</taxon>
        <taxon>Pterulaceae</taxon>
        <taxon>Pterulicium</taxon>
    </lineage>
</organism>
<protein>
    <submittedName>
        <fullName evidence="2">P-loop containing nucleoside triphosphate hydrolase protein</fullName>
    </submittedName>
</protein>
<evidence type="ECO:0000313" key="2">
    <source>
        <dbReference type="EMBL" id="TFK98820.1"/>
    </source>
</evidence>
<dbReference type="InterPro" id="IPR003439">
    <property type="entry name" value="ABC_transporter-like_ATP-bd"/>
</dbReference>
<feature type="domain" description="ABC transporter" evidence="1">
    <location>
        <begin position="39"/>
        <end position="268"/>
    </location>
</feature>
<dbReference type="PROSITE" id="PS50893">
    <property type="entry name" value="ABC_TRANSPORTER_2"/>
    <property type="match status" value="1"/>
</dbReference>